<evidence type="ECO:0000313" key="2">
    <source>
        <dbReference type="EMBL" id="GAH06111.1"/>
    </source>
</evidence>
<dbReference type="GO" id="GO:0006629">
    <property type="term" value="P:lipid metabolic process"/>
    <property type="evidence" value="ECO:0007669"/>
    <property type="project" value="InterPro"/>
</dbReference>
<reference evidence="2" key="1">
    <citation type="journal article" date="2014" name="Front. Microbiol.">
        <title>High frequency of phylogenetically diverse reductive dehalogenase-homologous genes in deep subseafloor sedimentary metagenomes.</title>
        <authorList>
            <person name="Kawai M."/>
            <person name="Futagami T."/>
            <person name="Toyoda A."/>
            <person name="Takaki Y."/>
            <person name="Nishi S."/>
            <person name="Hori S."/>
            <person name="Arai W."/>
            <person name="Tsubouchi T."/>
            <person name="Morono Y."/>
            <person name="Uchiyama I."/>
            <person name="Ito T."/>
            <person name="Fujiyama A."/>
            <person name="Inagaki F."/>
            <person name="Takami H."/>
        </authorList>
    </citation>
    <scope>NUCLEOTIDE SEQUENCE</scope>
    <source>
        <strain evidence="2">Expedition CK06-06</strain>
    </source>
</reference>
<protein>
    <recommendedName>
        <fullName evidence="1">GP-PDE domain-containing protein</fullName>
    </recommendedName>
</protein>
<dbReference type="EMBL" id="BART01038567">
    <property type="protein sequence ID" value="GAH06111.1"/>
    <property type="molecule type" value="Genomic_DNA"/>
</dbReference>
<organism evidence="2">
    <name type="scientific">marine sediment metagenome</name>
    <dbReference type="NCBI Taxonomy" id="412755"/>
    <lineage>
        <taxon>unclassified sequences</taxon>
        <taxon>metagenomes</taxon>
        <taxon>ecological metagenomes</taxon>
    </lineage>
</organism>
<accession>X1CCX8</accession>
<feature type="non-terminal residue" evidence="2">
    <location>
        <position position="1"/>
    </location>
</feature>
<dbReference type="InterPro" id="IPR017946">
    <property type="entry name" value="PLC-like_Pdiesterase_TIM-brl"/>
</dbReference>
<feature type="domain" description="GP-PDE" evidence="1">
    <location>
        <begin position="1"/>
        <end position="32"/>
    </location>
</feature>
<evidence type="ECO:0000259" key="1">
    <source>
        <dbReference type="PROSITE" id="PS51704"/>
    </source>
</evidence>
<dbReference type="PROSITE" id="PS51704">
    <property type="entry name" value="GP_PDE"/>
    <property type="match status" value="1"/>
</dbReference>
<sequence length="39" mass="4610">RTVDEPKEMERFIALGVNGIITNYPDRLNEFRDKAKFLI</sequence>
<dbReference type="Pfam" id="PF13653">
    <property type="entry name" value="GDPD_2"/>
    <property type="match status" value="1"/>
</dbReference>
<gene>
    <name evidence="2" type="ORF">S01H4_63887</name>
</gene>
<dbReference type="InterPro" id="IPR030395">
    <property type="entry name" value="GP_PDE_dom"/>
</dbReference>
<dbReference type="Gene3D" id="3.20.20.190">
    <property type="entry name" value="Phosphatidylinositol (PI) phosphodiesterase"/>
    <property type="match status" value="1"/>
</dbReference>
<comment type="caution">
    <text evidence="2">The sequence shown here is derived from an EMBL/GenBank/DDBJ whole genome shotgun (WGS) entry which is preliminary data.</text>
</comment>
<dbReference type="GO" id="GO:0008081">
    <property type="term" value="F:phosphoric diester hydrolase activity"/>
    <property type="evidence" value="ECO:0007669"/>
    <property type="project" value="InterPro"/>
</dbReference>
<proteinExistence type="predicted"/>
<dbReference type="AlphaFoldDB" id="X1CCX8"/>
<name>X1CCX8_9ZZZZ</name>
<dbReference type="SUPFAM" id="SSF51695">
    <property type="entry name" value="PLC-like phosphodiesterases"/>
    <property type="match status" value="1"/>
</dbReference>